<organism evidence="1 2">
    <name type="scientific">Racocetra persica</name>
    <dbReference type="NCBI Taxonomy" id="160502"/>
    <lineage>
        <taxon>Eukaryota</taxon>
        <taxon>Fungi</taxon>
        <taxon>Fungi incertae sedis</taxon>
        <taxon>Mucoromycota</taxon>
        <taxon>Glomeromycotina</taxon>
        <taxon>Glomeromycetes</taxon>
        <taxon>Diversisporales</taxon>
        <taxon>Gigasporaceae</taxon>
        <taxon>Racocetra</taxon>
    </lineage>
</organism>
<dbReference type="EMBL" id="CAJVQC010060574">
    <property type="protein sequence ID" value="CAG8800923.1"/>
    <property type="molecule type" value="Genomic_DNA"/>
</dbReference>
<name>A0ACA9RPG9_9GLOM</name>
<evidence type="ECO:0000313" key="1">
    <source>
        <dbReference type="EMBL" id="CAG8800923.1"/>
    </source>
</evidence>
<sequence>AMEKFDLNTKFRFATYAGCWVRQYIQSCINKEQFINQGGVKDKKNVVYYDSGYQNDDQESKSYSLQETLHDEQNNELTAEELRRQDVLIQTNNLINTLGNREAILLNRLLYKIKPSSLVDIYYLADEKEKKELQENLKLSKKFNLEQLKKRPLEGPTIRNLPVVKKYLSLFTKNYKFIEISRILGKSENTTQVNKKPIEIVYELKEQDNYQNEDESVCQNEDLKVHNFTTSAKRSVGLGEAGMGVGGYTARYSANVDVANARVGAVRANIGIDVGSGVTAGVDGIEAKVAGVGFSLGKKTGISTPFGGISVDFDDCAATADDLLGLGGEEID</sequence>
<comment type="caution">
    <text evidence="1">The sequence shown here is derived from an EMBL/GenBank/DDBJ whole genome shotgun (WGS) entry which is preliminary data.</text>
</comment>
<protein>
    <submittedName>
        <fullName evidence="1">29514_t:CDS:1</fullName>
    </submittedName>
</protein>
<feature type="non-terminal residue" evidence="1">
    <location>
        <position position="1"/>
    </location>
</feature>
<proteinExistence type="predicted"/>
<dbReference type="Proteomes" id="UP000789920">
    <property type="component" value="Unassembled WGS sequence"/>
</dbReference>
<reference evidence="1" key="1">
    <citation type="submission" date="2021-06" db="EMBL/GenBank/DDBJ databases">
        <authorList>
            <person name="Kallberg Y."/>
            <person name="Tangrot J."/>
            <person name="Rosling A."/>
        </authorList>
    </citation>
    <scope>NUCLEOTIDE SEQUENCE</scope>
    <source>
        <strain evidence="1">MA461A</strain>
    </source>
</reference>
<accession>A0ACA9RPG9</accession>
<gene>
    <name evidence="1" type="ORF">RPERSI_LOCUS21013</name>
</gene>
<keyword evidence="2" id="KW-1185">Reference proteome</keyword>
<evidence type="ECO:0000313" key="2">
    <source>
        <dbReference type="Proteomes" id="UP000789920"/>
    </source>
</evidence>